<gene>
    <name evidence="7" type="ORF">SCF082_LOCUS45190</name>
</gene>
<dbReference type="PANTHER" id="PTHR12547">
    <property type="entry name" value="CCCH ZINC FINGER/TIS11-RELATED"/>
    <property type="match status" value="1"/>
</dbReference>
<evidence type="ECO:0000256" key="3">
    <source>
        <dbReference type="ARBA" id="ARBA00022771"/>
    </source>
</evidence>
<sequence>MSSDGDKETKRLAAHKKTQLCRFFEVGACTRGEGCSFAHGMDQLRQQPDFSKTRLCAGFLELGRCALGRKCKFAHGKRELRPGSAAKIGRPGKAEQEGLEMSSAEQTQKTFCLQQTLHEQAALQLLLRKAEVTPGVCVGLSKVEEDKAADGEDFEGADSLSRQVTWEGVESTSAGFIRDVSISSTGSERPLDTFSPPTAAKIPYPELPKLYDELEMLVRNTFVELRFKDGEHCKGLRTSRSLPVLGRRKSALLMN</sequence>
<evidence type="ECO:0000256" key="5">
    <source>
        <dbReference type="PROSITE-ProRule" id="PRU00723"/>
    </source>
</evidence>
<name>A0ABP0R7Y2_9DINO</name>
<feature type="zinc finger region" description="C3H1-type" evidence="5">
    <location>
        <begin position="16"/>
        <end position="42"/>
    </location>
</feature>
<dbReference type="PANTHER" id="PTHR12547:SF18">
    <property type="entry name" value="PROTEIN TIS11"/>
    <property type="match status" value="1"/>
</dbReference>
<evidence type="ECO:0000256" key="2">
    <source>
        <dbReference type="ARBA" id="ARBA00022737"/>
    </source>
</evidence>
<evidence type="ECO:0000256" key="4">
    <source>
        <dbReference type="ARBA" id="ARBA00022833"/>
    </source>
</evidence>
<organism evidence="7 8">
    <name type="scientific">Durusdinium trenchii</name>
    <dbReference type="NCBI Taxonomy" id="1381693"/>
    <lineage>
        <taxon>Eukaryota</taxon>
        <taxon>Sar</taxon>
        <taxon>Alveolata</taxon>
        <taxon>Dinophyceae</taxon>
        <taxon>Suessiales</taxon>
        <taxon>Symbiodiniaceae</taxon>
        <taxon>Durusdinium</taxon>
    </lineage>
</organism>
<keyword evidence="1 5" id="KW-0479">Metal-binding</keyword>
<accession>A0ABP0R7Y2</accession>
<keyword evidence="2" id="KW-0677">Repeat</keyword>
<evidence type="ECO:0000259" key="6">
    <source>
        <dbReference type="PROSITE" id="PS50103"/>
    </source>
</evidence>
<keyword evidence="3 5" id="KW-0863">Zinc-finger</keyword>
<dbReference type="InterPro" id="IPR036855">
    <property type="entry name" value="Znf_CCCH_sf"/>
</dbReference>
<dbReference type="Proteomes" id="UP001642464">
    <property type="component" value="Unassembled WGS sequence"/>
</dbReference>
<keyword evidence="8" id="KW-1185">Reference proteome</keyword>
<feature type="domain" description="C3H1-type" evidence="6">
    <location>
        <begin position="16"/>
        <end position="42"/>
    </location>
</feature>
<dbReference type="EMBL" id="CAXAMM010040918">
    <property type="protein sequence ID" value="CAK9096245.1"/>
    <property type="molecule type" value="Genomic_DNA"/>
</dbReference>
<proteinExistence type="predicted"/>
<protein>
    <submittedName>
        <fullName evidence="7">C3H1 type-like 2-A</fullName>
    </submittedName>
</protein>
<dbReference type="PROSITE" id="PS50103">
    <property type="entry name" value="ZF_C3H1"/>
    <property type="match status" value="2"/>
</dbReference>
<reference evidence="7 8" key="1">
    <citation type="submission" date="2024-02" db="EMBL/GenBank/DDBJ databases">
        <authorList>
            <person name="Chen Y."/>
            <person name="Shah S."/>
            <person name="Dougan E. K."/>
            <person name="Thang M."/>
            <person name="Chan C."/>
        </authorList>
    </citation>
    <scope>NUCLEOTIDE SEQUENCE [LARGE SCALE GENOMIC DNA]</scope>
</reference>
<evidence type="ECO:0000256" key="1">
    <source>
        <dbReference type="ARBA" id="ARBA00022723"/>
    </source>
</evidence>
<dbReference type="Pfam" id="PF00642">
    <property type="entry name" value="zf-CCCH"/>
    <property type="match status" value="2"/>
</dbReference>
<dbReference type="SMART" id="SM00356">
    <property type="entry name" value="ZnF_C3H1"/>
    <property type="match status" value="2"/>
</dbReference>
<evidence type="ECO:0000313" key="7">
    <source>
        <dbReference type="EMBL" id="CAK9096245.1"/>
    </source>
</evidence>
<comment type="caution">
    <text evidence="7">The sequence shown here is derived from an EMBL/GenBank/DDBJ whole genome shotgun (WGS) entry which is preliminary data.</text>
</comment>
<feature type="domain" description="C3H1-type" evidence="6">
    <location>
        <begin position="50"/>
        <end position="78"/>
    </location>
</feature>
<dbReference type="Gene3D" id="4.10.1000.10">
    <property type="entry name" value="Zinc finger, CCCH-type"/>
    <property type="match status" value="2"/>
</dbReference>
<dbReference type="SUPFAM" id="SSF90229">
    <property type="entry name" value="CCCH zinc finger"/>
    <property type="match status" value="2"/>
</dbReference>
<feature type="zinc finger region" description="C3H1-type" evidence="5">
    <location>
        <begin position="50"/>
        <end position="78"/>
    </location>
</feature>
<keyword evidence="4 5" id="KW-0862">Zinc</keyword>
<dbReference type="InterPro" id="IPR000571">
    <property type="entry name" value="Znf_CCCH"/>
</dbReference>
<dbReference type="InterPro" id="IPR045877">
    <property type="entry name" value="ZFP36-like"/>
</dbReference>
<evidence type="ECO:0000313" key="8">
    <source>
        <dbReference type="Proteomes" id="UP001642464"/>
    </source>
</evidence>